<gene>
    <name evidence="1" type="ORF">ws020C1_0026</name>
</gene>
<proteinExistence type="predicted"/>
<reference evidence="1" key="1">
    <citation type="journal article" date="2012" name="ISME J.">
        <title>Roseobacter clade bacteria are abundant in coastal sediments and encode a novel combination of sulfur oxidation genes.</title>
        <authorList>
            <person name="Lenk S."/>
            <person name="Moraru C."/>
            <person name="Hahnke S."/>
            <person name="Arnds J."/>
            <person name="Richter M."/>
            <person name="Kube M."/>
            <person name="Reinhardt R."/>
            <person name="Brinkhoff T."/>
            <person name="Harder J."/>
            <person name="Amann R."/>
            <person name="Mussmann M."/>
        </authorList>
    </citation>
    <scope>NUCLEOTIDE SEQUENCE</scope>
</reference>
<sequence length="88" mass="9313">MLFGVGDSRCELNQDIASKGEAKKWLRFPSFGASTLAVDPYTSGGLVTATLGLLMMSVKYCPVSVPLSSGPSTAARLYLKWGIGLAKK</sequence>
<dbReference type="AlphaFoldDB" id="I1X4K6"/>
<evidence type="ECO:0000313" key="1">
    <source>
        <dbReference type="EMBL" id="AFI78431.1"/>
    </source>
</evidence>
<protein>
    <submittedName>
        <fullName evidence="1">Uncharacterized protein</fullName>
    </submittedName>
</protein>
<accession>I1X4K6</accession>
<name>I1X4K6_9BACT</name>
<organism evidence="1">
    <name type="scientific">uncultured bacterium ws020C1</name>
    <dbReference type="NCBI Taxonomy" id="1131823"/>
    <lineage>
        <taxon>Bacteria</taxon>
        <taxon>environmental samples</taxon>
    </lineage>
</organism>
<dbReference type="EMBL" id="JQ256781">
    <property type="protein sequence ID" value="AFI78431.1"/>
    <property type="molecule type" value="Genomic_DNA"/>
</dbReference>